<feature type="domain" description="HTH cro/C1-type" evidence="1">
    <location>
        <begin position="57"/>
        <end position="93"/>
    </location>
</feature>
<dbReference type="Proteomes" id="UP000219565">
    <property type="component" value="Unassembled WGS sequence"/>
</dbReference>
<evidence type="ECO:0000313" key="2">
    <source>
        <dbReference type="EMBL" id="SNY74472.1"/>
    </source>
</evidence>
<gene>
    <name evidence="2" type="ORF">SAMN04244553_0258</name>
</gene>
<keyword evidence="3" id="KW-1185">Reference proteome</keyword>
<dbReference type="GO" id="GO:0003677">
    <property type="term" value="F:DNA binding"/>
    <property type="evidence" value="ECO:0007669"/>
    <property type="project" value="InterPro"/>
</dbReference>
<evidence type="ECO:0000313" key="3">
    <source>
        <dbReference type="Proteomes" id="UP000219565"/>
    </source>
</evidence>
<dbReference type="Gene3D" id="1.10.260.40">
    <property type="entry name" value="lambda repressor-like DNA-binding domains"/>
    <property type="match status" value="1"/>
</dbReference>
<evidence type="ECO:0000259" key="1">
    <source>
        <dbReference type="PROSITE" id="PS50943"/>
    </source>
</evidence>
<dbReference type="EMBL" id="OBEG01000001">
    <property type="protein sequence ID" value="SNY74472.1"/>
    <property type="molecule type" value="Genomic_DNA"/>
</dbReference>
<organism evidence="2 3">
    <name type="scientific">Nocardia amikacinitolerans</name>
    <dbReference type="NCBI Taxonomy" id="756689"/>
    <lineage>
        <taxon>Bacteria</taxon>
        <taxon>Bacillati</taxon>
        <taxon>Actinomycetota</taxon>
        <taxon>Actinomycetes</taxon>
        <taxon>Mycobacteriales</taxon>
        <taxon>Nocardiaceae</taxon>
        <taxon>Nocardia</taxon>
    </lineage>
</organism>
<dbReference type="InterPro" id="IPR010982">
    <property type="entry name" value="Lambda_DNA-bd_dom_sf"/>
</dbReference>
<dbReference type="InterPro" id="IPR001387">
    <property type="entry name" value="Cro/C1-type_HTH"/>
</dbReference>
<sequence>MVGRIEISDRARVSASEASEFTERLNRLFDSARPPGCPRRYSNAEVARALTAAGHPISPRYVARLRNGSRTPPTVRTVRALADFFDTCPVGLLAKPSGADHSGDRVLVEQLLDGKLRRLARAARDLSAESQDLLIAMAIGFRRAEDLPDTPPDCAH</sequence>
<dbReference type="STRING" id="1379680.GCA_001612615_00765"/>
<reference evidence="2 3" key="1">
    <citation type="submission" date="2017-09" db="EMBL/GenBank/DDBJ databases">
        <authorList>
            <person name="Ehlers B."/>
            <person name="Leendertz F.H."/>
        </authorList>
    </citation>
    <scope>NUCLEOTIDE SEQUENCE [LARGE SCALE GENOMIC DNA]</scope>
    <source>
        <strain evidence="2 3">DSM 45537</strain>
    </source>
</reference>
<dbReference type="RefSeq" id="WP_245909775.1">
    <property type="nucleotide sequence ID" value="NZ_JAMTCV010000002.1"/>
</dbReference>
<dbReference type="PROSITE" id="PS50943">
    <property type="entry name" value="HTH_CROC1"/>
    <property type="match status" value="1"/>
</dbReference>
<dbReference type="AlphaFoldDB" id="A0A285KPA7"/>
<name>A0A285KPA7_9NOCA</name>
<accession>A0A285KPA7</accession>
<proteinExistence type="predicted"/>
<protein>
    <recommendedName>
        <fullName evidence="1">HTH cro/C1-type domain-containing protein</fullName>
    </recommendedName>
</protein>